<dbReference type="Gene3D" id="3.40.47.10">
    <property type="match status" value="1"/>
</dbReference>
<dbReference type="Pfam" id="PF02801">
    <property type="entry name" value="Ketoacyl-synt_C"/>
    <property type="match status" value="1"/>
</dbReference>
<feature type="region of interest" description="Disordered" evidence="7">
    <location>
        <begin position="3707"/>
        <end position="3740"/>
    </location>
</feature>
<dbReference type="InterPro" id="IPR023213">
    <property type="entry name" value="CAT-like_dom_sf"/>
</dbReference>
<dbReference type="SMART" id="SM01294">
    <property type="entry name" value="PKS_PP_betabranch"/>
    <property type="match status" value="1"/>
</dbReference>
<dbReference type="InterPro" id="IPR036736">
    <property type="entry name" value="ACP-like_sf"/>
</dbReference>
<feature type="compositionally biased region" description="Polar residues" evidence="7">
    <location>
        <begin position="2970"/>
        <end position="2994"/>
    </location>
</feature>
<comment type="pathway">
    <text evidence="2">Antibiotic biosynthesis.</text>
</comment>
<dbReference type="Gene3D" id="1.10.1240.100">
    <property type="match status" value="1"/>
</dbReference>
<dbReference type="SUPFAM" id="SSF47336">
    <property type="entry name" value="ACP-like"/>
    <property type="match status" value="5"/>
</dbReference>
<feature type="domain" description="Carrier" evidence="8">
    <location>
        <begin position="3749"/>
        <end position="3824"/>
    </location>
</feature>
<evidence type="ECO:0000313" key="11">
    <source>
        <dbReference type="Proteomes" id="UP000193396"/>
    </source>
</evidence>
<dbReference type="SMART" id="SM00822">
    <property type="entry name" value="PKS_KR"/>
    <property type="match status" value="1"/>
</dbReference>
<dbReference type="Gene3D" id="3.30.559.10">
    <property type="entry name" value="Chloramphenicol acetyltransferase-like domain"/>
    <property type="match status" value="4"/>
</dbReference>
<dbReference type="PROSITE" id="PS52004">
    <property type="entry name" value="KS3_2"/>
    <property type="match status" value="1"/>
</dbReference>
<protein>
    <recommendedName>
        <fullName evidence="12">Peptide synthetase</fullName>
    </recommendedName>
</protein>
<evidence type="ECO:0000256" key="2">
    <source>
        <dbReference type="ARBA" id="ARBA00004792"/>
    </source>
</evidence>
<keyword evidence="4" id="KW-0597">Phosphoprotein</keyword>
<feature type="compositionally biased region" description="Low complexity" evidence="7">
    <location>
        <begin position="2996"/>
        <end position="3022"/>
    </location>
</feature>
<dbReference type="InterPro" id="IPR000873">
    <property type="entry name" value="AMP-dep_synth/lig_dom"/>
</dbReference>
<dbReference type="SUPFAM" id="SSF52777">
    <property type="entry name" value="CoA-dependent acyltransferases"/>
    <property type="match status" value="8"/>
</dbReference>
<evidence type="ECO:0000256" key="3">
    <source>
        <dbReference type="ARBA" id="ARBA00022450"/>
    </source>
</evidence>
<dbReference type="InterPro" id="IPR014031">
    <property type="entry name" value="Ketoacyl_synth_C"/>
</dbReference>
<feature type="domain" description="Carrier" evidence="8">
    <location>
        <begin position="3857"/>
        <end position="3932"/>
    </location>
</feature>
<dbReference type="InterPro" id="IPR025110">
    <property type="entry name" value="AMP-bd_C"/>
</dbReference>
<dbReference type="InterPro" id="IPR016039">
    <property type="entry name" value="Thiolase-like"/>
</dbReference>
<feature type="region of interest" description="Disordered" evidence="7">
    <location>
        <begin position="2898"/>
        <end position="3034"/>
    </location>
</feature>
<dbReference type="NCBIfam" id="NF003417">
    <property type="entry name" value="PRK04813.1"/>
    <property type="match status" value="3"/>
</dbReference>
<dbReference type="Pfam" id="PF00550">
    <property type="entry name" value="PP-binding"/>
    <property type="match status" value="5"/>
</dbReference>
<dbReference type="InterPro" id="IPR001242">
    <property type="entry name" value="Condensation_dom"/>
</dbReference>
<proteinExistence type="predicted"/>
<dbReference type="Pfam" id="PF00668">
    <property type="entry name" value="Condensation"/>
    <property type="match status" value="4"/>
</dbReference>
<feature type="compositionally biased region" description="Polar residues" evidence="7">
    <location>
        <begin position="3730"/>
        <end position="3740"/>
    </location>
</feature>
<dbReference type="PROSITE" id="PS50075">
    <property type="entry name" value="CARRIER"/>
    <property type="match status" value="5"/>
</dbReference>
<dbReference type="CDD" id="cd00833">
    <property type="entry name" value="PKS"/>
    <property type="match status" value="1"/>
</dbReference>
<dbReference type="InterPro" id="IPR045851">
    <property type="entry name" value="AMP-bd_C_sf"/>
</dbReference>
<dbReference type="Pfam" id="PF08659">
    <property type="entry name" value="KR"/>
    <property type="match status" value="1"/>
</dbReference>
<dbReference type="CDD" id="cd19531">
    <property type="entry name" value="LCL_NRPS-like"/>
    <property type="match status" value="2"/>
</dbReference>
<dbReference type="GO" id="GO:0043041">
    <property type="term" value="P:amino acid activation for nonribosomal peptide biosynthetic process"/>
    <property type="evidence" value="ECO:0007669"/>
    <property type="project" value="TreeGrafter"/>
</dbReference>
<dbReference type="InterPro" id="IPR018201">
    <property type="entry name" value="Ketoacyl_synth_AS"/>
</dbReference>
<gene>
    <name evidence="10" type="ORF">TALK_11590</name>
</gene>
<dbReference type="Gene3D" id="3.30.300.30">
    <property type="match status" value="3"/>
</dbReference>
<dbReference type="SUPFAM" id="SSF53901">
    <property type="entry name" value="Thiolase-like"/>
    <property type="match status" value="1"/>
</dbReference>
<feature type="compositionally biased region" description="Low complexity" evidence="7">
    <location>
        <begin position="2951"/>
        <end position="2969"/>
    </location>
</feature>
<dbReference type="SMART" id="SM00825">
    <property type="entry name" value="PKS_KS"/>
    <property type="match status" value="1"/>
</dbReference>
<dbReference type="Pfam" id="PF22336">
    <property type="entry name" value="RhiE-like_linker"/>
    <property type="match status" value="1"/>
</dbReference>
<dbReference type="Gene3D" id="3.40.50.720">
    <property type="entry name" value="NAD(P)-binding Rossmann-like Domain"/>
    <property type="match status" value="1"/>
</dbReference>
<dbReference type="FunFam" id="3.40.50.12780:FF:000012">
    <property type="entry name" value="Non-ribosomal peptide synthetase"/>
    <property type="match status" value="1"/>
</dbReference>
<dbReference type="InterPro" id="IPR013968">
    <property type="entry name" value="PKS_KR"/>
</dbReference>
<dbReference type="Gene3D" id="1.10.1200.10">
    <property type="entry name" value="ACP-like"/>
    <property type="match status" value="5"/>
</dbReference>
<dbReference type="CDD" id="cd12117">
    <property type="entry name" value="A_NRPS_Srf_like"/>
    <property type="match status" value="2"/>
</dbReference>
<feature type="compositionally biased region" description="Basic and acidic residues" evidence="7">
    <location>
        <begin position="3707"/>
        <end position="3716"/>
    </location>
</feature>
<dbReference type="GO" id="GO:0005737">
    <property type="term" value="C:cytoplasm"/>
    <property type="evidence" value="ECO:0007669"/>
    <property type="project" value="TreeGrafter"/>
</dbReference>
<name>A0A1Y2LDI4_9PROT</name>
<dbReference type="PROSITE" id="PS00606">
    <property type="entry name" value="KS3_1"/>
    <property type="match status" value="1"/>
</dbReference>
<dbReference type="GO" id="GO:0031177">
    <property type="term" value="F:phosphopantetheine binding"/>
    <property type="evidence" value="ECO:0007669"/>
    <property type="project" value="InterPro"/>
</dbReference>
<feature type="region of interest" description="Disordered" evidence="7">
    <location>
        <begin position="3436"/>
        <end position="3469"/>
    </location>
</feature>
<evidence type="ECO:0000256" key="4">
    <source>
        <dbReference type="ARBA" id="ARBA00022553"/>
    </source>
</evidence>
<sequence length="5482" mass="593518">MNTDQLLHRSQSARALYDKLRQRDIQLSLHANGHDLCFDAPTGAFDEALKSETRDLKAEIAALLRDGINAPTPTPTQQPPETGPGPVIKSFPAHPAIEGQWIARRDQPPSTNYHIVTNVPLPADVKFDAVCDAIARIVKRHDTLRSTFVEQDGQLFQRVHAHMPVHVRKINKIIEIQNDLFDIATGPLARFGYIASGENGSPQLIISIDHLCFDGQSIALLHKEICADLAGKTAPQTPDIEQIARNAHHALAGARGAQIREFWSPRTDKLLSTGLPTDPAADKNGGGKRLLIELVGKDALAFETLIKHARKTTQTTLWTALSIAMIARHKENGTAVIGLPFAGRRDPETMRAMGCYVNVLPVAITPDMNANIDTLIKQVGHEILSVLDVQDYPLSRLTHDITRAAQGPTGDPFDAVNILEISDNEQLIEDDEFGAGKFPLMIGLIKGGTHSMLALEYQSNIFGPDWIKRFADRFLTFVHALARNPEMPIGQVDLIPDDERDLLTIALNDTASDYPRDCGLGELLACQIANPANANRIALQDHDHKITYAQLGQQVRSIATGLGALGVAPGDIVALAAERSIKSILTLLGIAWQGAAYLPIDKSMPGDAIVALMDDCGAKTLLCDSFEMDRLSNITGDIRLAPLPDRKSKGKTDTPPAKRTGDDLAYVMFTSGSTGKPKGVLIPNRAVARLVLNNKSLGFDHRDVMAQAASLGFDAATLEIWAPLLNGGRLVIIDNDTLFDPDALRDALVNGDVTTMWLTASLFNRIADDAPHCFAPLKRLLSGGEALSPLHLQKVMAACPNLHLINGYGPTENTTFTCTHPITSADANADNVPIGKPLGNTRVYVLDARQKIAPIGVWGELYAAGDGLARGYCGAAGLTDAAFVKIDHLGEDRLYKTGDRVRWRAEGVLEFGGRGDGQVKIRGHRIETAAIEKHLCDLDGIRNACVMPMGTGADAFLAAAIAASRDDSAIWMAQLGRILPDYMVPERVVILDHLPVNVNGKVDRKKIALAIADASPVPHDVATSTTSHFEQLVTDQFKSLFANAQITPTSDFFALGGHSLVAMRLAGLIEKTTGFRPKLQDIFIARTVAGIASLISQQVGTDPQSLIPVAAGPKFPLSSGQARLWVLQRMQPDIAVYSVPAAFEIQGPIDADALQSALHRLEDRQHALRLRFKSDPHHPDGVSQYLVPAGSWQLGRHTMDEQTARQFIARETMRPFDLENKPLARADLITIAPDRHWMMVSLHHAICDGWSMPTLLHDLAAFYRAQIGGAEPTLSPIARHYEDFASWQRSYLQSTTGKQLLDRWKTRLLPLPEPLALPTDRRRPKARRFAGDFLDVTFGNRTTRAIEDAATRHGTTAFSILTALVQILMHRQCNQTDIALGMLVAGRDQAALDDVVGFFVNTVVIRQNVDPDAVFDNHLAQTGKTIIDALSDQAVPFEDVVAAVNAPRDPARNPLFDVLVAWQDSLPDLGKLGPASLSLLTADFPFSKFDLAFYFCKRGDALCTQIEFDTDLFDTSTIQAFFDRLETLATAALATAAQTKIAQLPILASGELARIDHFNATTRDLAIDRSISEPFIDQVRKTPDASAVIGTSETLSYTQFARRAAGIAKRLRMASVKPGDVIGVAIRRSTDMLAAIHGILLAGAAYSPLDPDHPQQRRTDMLDDLGYPRVITTADLAHLFDTDAVIILDGNEDADIPDPIHAPDSLAYVLFTSGSTGRPKGVELAHRGVLNRILWMQDAFPLGPDDVILQKTPITFDVSVWELFWWSWTGARVVLPDPGVERDPQQLAQTIHDHRVTTMHFVPSMLASFLFSIENNLVDIENLRSLRRVFASGEALDPALVKRFNDLLFAKFGTELHNLYGPTEATVDVTWHACSPLENPDLVPIGKPIANTSIRIVDPNLNDVPIGVAGEIVLGGPQIALGYRNRPELSAEKFPDDPRHPGQRIYRTGDLGRFLADGAVEYLGRMDHQVKIRGFRIECGEVETGLENHDLVERALVMAVRVGDLDELHAFVLGDDDLTTSILRDHLRSRLPEYMIPARFFTLNHLPLTSSGKVDRKALSGTPMAGSPKTTRKTPAPNNTATANANAAITKSEPGDELAKLERSLQRLWQEIIPGILAERDDGFFEIGGNSLLLLRLHEKINTRWPGKVGIADLFANATIARQVELLANGNVVVDDLATAHDDALAIDEPIAVIGIGLQLAGADDIDSFWHDVAKGTDHVRPLPTDRDAQTRDMLSALGRPVPAHFRQAAYLDRIFDFDPARFRMAPADAALLDPEQRLFIETALMAMENAGYGGQALRGRKVGIFAGGGANPAWRMAMEHISRDKAEQVFALNVPSNMVTRLSFLKDWHGPANIVDTACSSSLVAVHQACQNLRNGTCQIALAGGAKLIPCPPDAKGGFTIDSSTARTRAFDNTADGTGMGEGSVVLVLKPLGAAMADGDPVHAIIRGSAVNQDGASSGAAAPNPAMQADVIKQAARAADIDLASLSYIEAHGTGTSLGDPIEIDGLTRAFAGACDETGFALIGSGKGNYGHLDGAAGALGLARAIMALRFDQAPPQPFFDTPNSKIDFARAPVRVAKHLEPLPDRGAPRRAGVSSFGLSGINAHIILEAAPQRGAFANTTITANTANDARQTNAAYVIALSAANETALRDYATRLHRVIAQKPNLDRADIRDISHTLITGRDVLKHRFAIAVSDRDGLLDGLSRLIAGDQTNCAAPKPQQTPTVAASTPHRADATAHARQWLDGANLIWPADHKAGKVSLPHAPFAKMLCKPVFGTKTKTVASPDTSILTGPVDTEKGRCFAIPVGDPAFWPTREHHLNGQPTLVGMAVPSLIAQAVRKGRSDTPVVRISNLKWQKALIANALPDGTATLVLHDDGNVELGGRLKNGKWSVFATAQQTSEAAPTREKSIATAGTAAPSHIIPTDQSARTNRTGDGDARDTHTNANSPANNYGGTSTNTNNTGYGNTTDHANANNTGYGNSTINTTDHTSSNGYDYASGNGSNNANSNSNSNGDNGYANSNKDAASNTDATSYAAPRKAPLLPSLADFRARCTVRVDIAAHHNQIGPITISDRWDCRQSMHYDPARTIAISQLKLKPQYRDDLDQWVIHPALADIACSMLLTATDNGSVPIGADQITVHAPLTENIVICVHRHPDGVADFTFFDAQSEQLLLTLYGLHFAFPDGARTDTKAPDLSPELLKIIWQPSPVATVPIPANCMMITDGDFWPVPQGCQTLTPNAVSREILVATDTLILALQPGNDLALRTAQALRSILRHMHGHLRLVVVGTGAFHIGSPFPLTDRNMIAQTGTDTGSGTVKAAGAGAGDEATAFTHTGTGTGTSTGADIGTDKNTTALSTPIDPNQTAAAGVAMAAAQEEPRLALSFADIARDEFLSHIGAALHSAPTRDPVSVYRHQTRYHRKLTPLSNADILFNSATTPLGAPNSGPLNSGTPNTAATDTDTNRPKSNWPDHGVCVVTGGTGGFALSLAEEMAAGGKVKLALISRTGISGTMATDGNTAQSQIAALRAKGIDISLFACDVADQAALSDTLDQIRNTLGPITAIAHAAGLADGGFLAIRDMAAFDAIMAAKIDGARHLDALTLNDPVQAFVMFGSLTAMIGVPGQSAYSAANAFLDGFAYYRRSRGRPAITIDWCALRDQGMAARHNVAFQPGATISPDQAPVFWRNALCSTAEQLIVLAPALAGDAIEKPDQTKDTAPRPAPKADAAATHPQITLPASTPSTASIAPTAPVTLDITSQIAAIWAETLGYDAIGPDDDFFALGGDSITGMQIIDRINDELNVSLAISDLFATPTLSEFTSRYIPMNIAAKTPSSSPMISTDQNGPNNSPNLNNVPDHSEKVFNPTLQIQHIWAEVLGYETIDPDDDFYALGGDSITGMQIIERINATFESDLSLADLFETPTIDALTTKIKGNPTVSTAPATPIVQELSPAQAPNPEPEPVPDDPRQAPMLDFYPLALEQISVLHAEHSGNMGTAFNLPHVFVLNNSIDFNQLRQAISQLIDHHEILRTRLIATGDDWRMQILATKDALPDLTPIKLDTSVPLETACARFVTPFNLETELPVRWHLLHGKDGQKVLFFDIHHALADGFTTEVLFSDLFAFYRGNQPQALKYQLRDYAYWSHQPENRRRLADARDYWQALYQGPLPKLDLPADHRRPAFHSFNGGMAGFELDHNLLKSARKFAAGQRVTMFTLVLSTWFAVLSRISAQDDLVISVPVDQRDGAGYRNLPGMMVSLLPLRMQISGDDTVKTLLRKVQNHHVDAMRHRAYFLDQLLNDLAPPAAPDRTLLSEVSLSYMNYAQGGTGTGPDQNTDDLRLIGLGRAQCKNDIGIFVRDLPDSMAITFDYYADMFDQERMVELGKVFTTTLENLIATDHTPIADIDLLPDEQHAKIAVWEQGPQPDISFETRTNDGIFALFAQQASRIPDHPAIQDRDGVWNFAKLNAQADAIAHCLQIAGVKQGDLVAMHIERGAHAVAAILGITALGAGYVPLDPAYPATRNSFILRDSGAKLVLIDDGGQHALASIGNQTARQINIAEIAPALGKFTPPRLTAPNSAPAYMMYTSGSTGTPKGVLIEQRAVLRLALGEDYAKIGPDDVVAQAGPLAFDASTFEIWVTLLRGAQIAVIDRNDLLDPVKFAEALRRFAVSKMFMSVGLFNRQIDHDPQSLGGLKTLMIGGDAISKSHVRNFISQCPNVTVLNGYGPTESTTFAVVGPITRDDLSGDTDNTILGRPIGFTKTLIVDGNGKPAPIGVWGELLIGGARLAREYWQRPELTRERFIPDPDQPGERLYRSGDLARWTLDGRIEFGGRRDNQIKLRGFRIELDEIEQQLLSAPDMRNAIVLFDAKAPDGGAIIACVQIGQPGTATNLNDADIRTMAEWLGGRLPGYMIPSKWYIVDTIPITANGKVDRKALLETVRVQANILTLENGAGTPPVNAAETLIADIFTEVFGTPIRDRHASFALLGGHSLMAIRIVNRIADHIGKRIGMADFFADPTVMGLARHIDSVQGNVPFAATQNQIPTAPDMAFYPASNAQKRLYLLSQMEGNNGAYGMLFVFRCTGDLCVDPLQTALTKLVARHETLRTGFEERNGVITQKIHAITTPVVAFDDLSGHSDPAREALRLTRHEAATPIILDQPPLIRARVIKVAENENLLVLMTHHIVGDGWSSRILIDELGAFYDGAVRNQDDRLAPLPITYKDFAHWQSKQDWQAAGAYWCHQLAGAPEQINLPTDRPIPETQSFRGAHAHHALPAEVLQGLHALARKHKTTLSSVGMALFSAMLYRLTRQSDMVIGMGVAGRERTETEGLIGFFVNVLPIRIHLDDDTDLGNLITAIHTNIADALDRQDYPFDELVRAVAPKRKSNRQPLVNVVFEYQRFEAVPASDKHRGLPQIAPETPGLLPANLDTFVDNTTAKHDIILFLTEEAGQARFTLEYDTDLFDADTMQRWLSFLAKFAGAAAQNAQRDSE</sequence>
<accession>A0A1Y2LDI4</accession>
<comment type="cofactor">
    <cofactor evidence="1">
        <name>pantetheine 4'-phosphate</name>
        <dbReference type="ChEBI" id="CHEBI:47942"/>
    </cofactor>
</comment>
<dbReference type="InterPro" id="IPR006162">
    <property type="entry name" value="Ppantetheine_attach_site"/>
</dbReference>
<dbReference type="OrthoDB" id="9770470at2"/>
<feature type="domain" description="Carrier" evidence="8">
    <location>
        <begin position="4948"/>
        <end position="5023"/>
    </location>
</feature>
<dbReference type="STRING" id="1293890.TALK_11590"/>
<evidence type="ECO:0000256" key="7">
    <source>
        <dbReference type="SAM" id="MobiDB-lite"/>
    </source>
</evidence>
<evidence type="ECO:0000313" key="10">
    <source>
        <dbReference type="EMBL" id="OSQ47699.1"/>
    </source>
</evidence>
<dbReference type="FunFam" id="3.30.300.30:FF:000015">
    <property type="entry name" value="Nonribosomal peptide synthase SidD"/>
    <property type="match status" value="1"/>
</dbReference>
<dbReference type="InterPro" id="IPR057326">
    <property type="entry name" value="KR_dom"/>
</dbReference>
<dbReference type="Gene3D" id="3.30.559.30">
    <property type="entry name" value="Nonribosomal peptide synthetase, condensation domain"/>
    <property type="match status" value="4"/>
</dbReference>
<dbReference type="InterPro" id="IPR042104">
    <property type="entry name" value="PKS_dehydratase_sf"/>
</dbReference>
<reference evidence="10 11" key="1">
    <citation type="submission" date="2014-03" db="EMBL/GenBank/DDBJ databases">
        <title>The draft genome sequence of Thalassospira alkalitolerans JCM 18968.</title>
        <authorList>
            <person name="Lai Q."/>
            <person name="Shao Z."/>
        </authorList>
    </citation>
    <scope>NUCLEOTIDE SEQUENCE [LARGE SCALE GENOMIC DNA]</scope>
    <source>
        <strain evidence="10 11">JCM 18968</strain>
    </source>
</reference>
<dbReference type="GO" id="GO:0004315">
    <property type="term" value="F:3-oxoacyl-[acyl-carrier-protein] synthase activity"/>
    <property type="evidence" value="ECO:0007669"/>
    <property type="project" value="InterPro"/>
</dbReference>
<dbReference type="SUPFAM" id="SSF51735">
    <property type="entry name" value="NAD(P)-binding Rossmann-fold domains"/>
    <property type="match status" value="1"/>
</dbReference>
<dbReference type="InterPro" id="IPR044894">
    <property type="entry name" value="TubC_N_sf"/>
</dbReference>
<dbReference type="Pfam" id="PF00501">
    <property type="entry name" value="AMP-binding"/>
    <property type="match status" value="3"/>
</dbReference>
<keyword evidence="11" id="KW-1185">Reference proteome</keyword>
<dbReference type="Pfam" id="PF13193">
    <property type="entry name" value="AMP-binding_C"/>
    <property type="match status" value="2"/>
</dbReference>
<feature type="compositionally biased region" description="Low complexity" evidence="7">
    <location>
        <begin position="3328"/>
        <end position="3346"/>
    </location>
</feature>
<dbReference type="CDD" id="cd17646">
    <property type="entry name" value="A_NRPS_AB3403-like"/>
    <property type="match status" value="1"/>
</dbReference>
<dbReference type="Gene3D" id="2.30.38.10">
    <property type="entry name" value="Luciferase, Domain 3"/>
    <property type="match status" value="3"/>
</dbReference>
<dbReference type="GO" id="GO:0044550">
    <property type="term" value="P:secondary metabolite biosynthetic process"/>
    <property type="evidence" value="ECO:0007669"/>
    <property type="project" value="TreeGrafter"/>
</dbReference>
<dbReference type="InterPro" id="IPR020845">
    <property type="entry name" value="AMP-binding_CS"/>
</dbReference>
<dbReference type="NCBIfam" id="TIGR01733">
    <property type="entry name" value="AA-adenyl-dom"/>
    <property type="match status" value="3"/>
</dbReference>
<evidence type="ECO:0000259" key="8">
    <source>
        <dbReference type="PROSITE" id="PS50075"/>
    </source>
</evidence>
<dbReference type="Gene3D" id="1.10.10.1830">
    <property type="entry name" value="Non-ribosomal peptide synthase, adenylation domain"/>
    <property type="match status" value="1"/>
</dbReference>
<evidence type="ECO:0000256" key="5">
    <source>
        <dbReference type="ARBA" id="ARBA00022679"/>
    </source>
</evidence>
<dbReference type="Gene3D" id="3.40.50.980">
    <property type="match status" value="6"/>
</dbReference>
<dbReference type="PROSITE" id="PS00455">
    <property type="entry name" value="AMP_BINDING"/>
    <property type="match status" value="3"/>
</dbReference>
<evidence type="ECO:0008006" key="12">
    <source>
        <dbReference type="Google" id="ProtNLM"/>
    </source>
</evidence>
<feature type="region of interest" description="Disordered" evidence="7">
    <location>
        <begin position="3328"/>
        <end position="3348"/>
    </location>
</feature>
<keyword evidence="5" id="KW-0808">Transferase</keyword>
<feature type="compositionally biased region" description="Polar residues" evidence="7">
    <location>
        <begin position="3023"/>
        <end position="3032"/>
    </location>
</feature>
<dbReference type="EMBL" id="JFKB01000007">
    <property type="protein sequence ID" value="OSQ47699.1"/>
    <property type="molecule type" value="Genomic_DNA"/>
</dbReference>
<dbReference type="GO" id="GO:0006633">
    <property type="term" value="P:fatty acid biosynthetic process"/>
    <property type="evidence" value="ECO:0007669"/>
    <property type="project" value="InterPro"/>
</dbReference>
<dbReference type="PROSITE" id="PS00012">
    <property type="entry name" value="PHOSPHOPANTETHEINE"/>
    <property type="match status" value="4"/>
</dbReference>
<organism evidence="10 11">
    <name type="scientific">Thalassospira alkalitolerans</name>
    <dbReference type="NCBI Taxonomy" id="1293890"/>
    <lineage>
        <taxon>Bacteria</taxon>
        <taxon>Pseudomonadati</taxon>
        <taxon>Pseudomonadota</taxon>
        <taxon>Alphaproteobacteria</taxon>
        <taxon>Rhodospirillales</taxon>
        <taxon>Thalassospiraceae</taxon>
        <taxon>Thalassospira</taxon>
    </lineage>
</organism>
<dbReference type="InterPro" id="IPR054514">
    <property type="entry name" value="RhiE-like_linker"/>
</dbReference>
<dbReference type="RefSeq" id="WP_085619002.1">
    <property type="nucleotide sequence ID" value="NZ_JFKB01000007.1"/>
</dbReference>
<keyword evidence="3" id="KW-0596">Phosphopantetheine</keyword>
<dbReference type="Proteomes" id="UP000193396">
    <property type="component" value="Unassembled WGS sequence"/>
</dbReference>
<dbReference type="InterPro" id="IPR020841">
    <property type="entry name" value="PKS_Beta-ketoAc_synthase_dom"/>
</dbReference>
<feature type="region of interest" description="Disordered" evidence="7">
    <location>
        <begin position="2054"/>
        <end position="2080"/>
    </location>
</feature>
<dbReference type="InterPro" id="IPR020806">
    <property type="entry name" value="PKS_PP-bd"/>
</dbReference>
<evidence type="ECO:0000256" key="1">
    <source>
        <dbReference type="ARBA" id="ARBA00001957"/>
    </source>
</evidence>
<dbReference type="InterPro" id="IPR010071">
    <property type="entry name" value="AA_adenyl_dom"/>
</dbReference>
<keyword evidence="6" id="KW-0677">Repeat</keyword>
<evidence type="ECO:0000256" key="6">
    <source>
        <dbReference type="ARBA" id="ARBA00022737"/>
    </source>
</evidence>
<feature type="compositionally biased region" description="Pro residues" evidence="7">
    <location>
        <begin position="72"/>
        <end position="83"/>
    </location>
</feature>
<feature type="compositionally biased region" description="Basic and acidic residues" evidence="7">
    <location>
        <begin position="2933"/>
        <end position="2943"/>
    </location>
</feature>
<dbReference type="PANTHER" id="PTHR45527">
    <property type="entry name" value="NONRIBOSOMAL PEPTIDE SYNTHETASE"/>
    <property type="match status" value="1"/>
</dbReference>
<dbReference type="Gene3D" id="3.10.129.110">
    <property type="entry name" value="Polyketide synthase dehydratase"/>
    <property type="match status" value="1"/>
</dbReference>
<evidence type="ECO:0000259" key="9">
    <source>
        <dbReference type="PROSITE" id="PS52004"/>
    </source>
</evidence>
<feature type="domain" description="Carrier" evidence="8">
    <location>
        <begin position="1024"/>
        <end position="1099"/>
    </location>
</feature>
<dbReference type="InterPro" id="IPR014030">
    <property type="entry name" value="Ketoacyl_synth_N"/>
</dbReference>
<feature type="domain" description="Ketosynthase family 3 (KS3)" evidence="9">
    <location>
        <begin position="2188"/>
        <end position="2611"/>
    </location>
</feature>
<dbReference type="InterPro" id="IPR009081">
    <property type="entry name" value="PP-bd_ACP"/>
</dbReference>
<feature type="region of interest" description="Disordered" evidence="7">
    <location>
        <begin position="67"/>
        <end position="88"/>
    </location>
</feature>
<dbReference type="SUPFAM" id="SSF56801">
    <property type="entry name" value="Acetyl-CoA synthetase-like"/>
    <property type="match status" value="3"/>
</dbReference>
<dbReference type="SMART" id="SM00823">
    <property type="entry name" value="PKS_PP"/>
    <property type="match status" value="4"/>
</dbReference>
<dbReference type="FunFam" id="3.40.50.980:FF:000002">
    <property type="entry name" value="Enterobactin synthetase component F"/>
    <property type="match status" value="1"/>
</dbReference>
<comment type="caution">
    <text evidence="10">The sequence shown here is derived from an EMBL/GenBank/DDBJ whole genome shotgun (WGS) entry which is preliminary data.</text>
</comment>
<dbReference type="Pfam" id="PF00109">
    <property type="entry name" value="ketoacyl-synt"/>
    <property type="match status" value="1"/>
</dbReference>
<dbReference type="PANTHER" id="PTHR45527:SF1">
    <property type="entry name" value="FATTY ACID SYNTHASE"/>
    <property type="match status" value="1"/>
</dbReference>
<feature type="domain" description="Carrier" evidence="8">
    <location>
        <begin position="2096"/>
        <end position="2171"/>
    </location>
</feature>
<dbReference type="InterPro" id="IPR036291">
    <property type="entry name" value="NAD(P)-bd_dom_sf"/>
</dbReference>